<organism evidence="2 3">
    <name type="scientific">Streptomyces candidus</name>
    <dbReference type="NCBI Taxonomy" id="67283"/>
    <lineage>
        <taxon>Bacteria</taxon>
        <taxon>Bacillati</taxon>
        <taxon>Actinomycetota</taxon>
        <taxon>Actinomycetes</taxon>
        <taxon>Kitasatosporales</taxon>
        <taxon>Streptomycetaceae</taxon>
        <taxon>Streptomyces</taxon>
    </lineage>
</organism>
<name>A0A7X0HM71_9ACTN</name>
<gene>
    <name evidence="2" type="ORF">HNQ79_006775</name>
</gene>
<feature type="region of interest" description="Disordered" evidence="1">
    <location>
        <begin position="32"/>
        <end position="53"/>
    </location>
</feature>
<dbReference type="AlphaFoldDB" id="A0A7X0HM71"/>
<dbReference type="Proteomes" id="UP000540423">
    <property type="component" value="Unassembled WGS sequence"/>
</dbReference>
<proteinExistence type="predicted"/>
<comment type="caution">
    <text evidence="2">The sequence shown here is derived from an EMBL/GenBank/DDBJ whole genome shotgun (WGS) entry which is preliminary data.</text>
</comment>
<sequence length="53" mass="5581">MVSVVWAPAALLGDWPVRGFVVVHRAFGPVAGGSAPRTPASARGALDRPWWKG</sequence>
<dbReference type="EMBL" id="JACHEM010000057">
    <property type="protein sequence ID" value="MBB6440260.1"/>
    <property type="molecule type" value="Genomic_DNA"/>
</dbReference>
<evidence type="ECO:0000313" key="3">
    <source>
        <dbReference type="Proteomes" id="UP000540423"/>
    </source>
</evidence>
<reference evidence="2 3" key="1">
    <citation type="submission" date="2020-08" db="EMBL/GenBank/DDBJ databases">
        <title>Genomic Encyclopedia of Type Strains, Phase IV (KMG-IV): sequencing the most valuable type-strain genomes for metagenomic binning, comparative biology and taxonomic classification.</title>
        <authorList>
            <person name="Goeker M."/>
        </authorList>
    </citation>
    <scope>NUCLEOTIDE SEQUENCE [LARGE SCALE GENOMIC DNA]</scope>
    <source>
        <strain evidence="2 3">DSM 40141</strain>
    </source>
</reference>
<keyword evidence="3" id="KW-1185">Reference proteome</keyword>
<evidence type="ECO:0000256" key="1">
    <source>
        <dbReference type="SAM" id="MobiDB-lite"/>
    </source>
</evidence>
<feature type="non-terminal residue" evidence="2">
    <location>
        <position position="53"/>
    </location>
</feature>
<accession>A0A7X0HM71</accession>
<protein>
    <submittedName>
        <fullName evidence="2">Uncharacterized protein</fullName>
    </submittedName>
</protein>
<evidence type="ECO:0000313" key="2">
    <source>
        <dbReference type="EMBL" id="MBB6440260.1"/>
    </source>
</evidence>